<reference evidence="1" key="1">
    <citation type="journal article" date="2023" name="Insect Mol. Biol.">
        <title>Genome sequencing provides insights into the evolution of gene families encoding plant cell wall-degrading enzymes in longhorned beetles.</title>
        <authorList>
            <person name="Shin N.R."/>
            <person name="Okamura Y."/>
            <person name="Kirsch R."/>
            <person name="Pauchet Y."/>
        </authorList>
    </citation>
    <scope>NUCLEOTIDE SEQUENCE</scope>
    <source>
        <strain evidence="1">RBIC_L_NR</strain>
    </source>
</reference>
<dbReference type="EMBL" id="JANEYF010005886">
    <property type="protein sequence ID" value="KAJ8926473.1"/>
    <property type="molecule type" value="Genomic_DNA"/>
</dbReference>
<evidence type="ECO:0000313" key="1">
    <source>
        <dbReference type="EMBL" id="KAJ8926473.1"/>
    </source>
</evidence>
<gene>
    <name evidence="1" type="ORF">NQ314_021159</name>
</gene>
<dbReference type="PANTHER" id="PTHR10773:SF19">
    <property type="match status" value="1"/>
</dbReference>
<evidence type="ECO:0000313" key="2">
    <source>
        <dbReference type="Proteomes" id="UP001162156"/>
    </source>
</evidence>
<dbReference type="PANTHER" id="PTHR10773">
    <property type="entry name" value="DNA-DIRECTED RNA POLYMERASES I, II, AND III SUBUNIT RPABC2"/>
    <property type="match status" value="1"/>
</dbReference>
<name>A0AAV8WJH6_9CUCU</name>
<dbReference type="AlphaFoldDB" id="A0AAV8WJH6"/>
<sequence length="129" mass="15050">MNVCKTFFKATLSISDRPIRRVLQKRTHFTNIITADFRGKHGKHFKIDEKVKNGIRDHIKSIPRVPSHYCRAGTSREYIEGGKSLADIHRDYEQKCKDDNEPAANYMMYSRIFNEEFNISFCIPKKGPV</sequence>
<protein>
    <submittedName>
        <fullName evidence="1">Uncharacterized protein</fullName>
    </submittedName>
</protein>
<dbReference type="Proteomes" id="UP001162156">
    <property type="component" value="Unassembled WGS sequence"/>
</dbReference>
<comment type="caution">
    <text evidence="1">The sequence shown here is derived from an EMBL/GenBank/DDBJ whole genome shotgun (WGS) entry which is preliminary data.</text>
</comment>
<accession>A0AAV8WJH6</accession>
<organism evidence="1 2">
    <name type="scientific">Rhamnusium bicolor</name>
    <dbReference type="NCBI Taxonomy" id="1586634"/>
    <lineage>
        <taxon>Eukaryota</taxon>
        <taxon>Metazoa</taxon>
        <taxon>Ecdysozoa</taxon>
        <taxon>Arthropoda</taxon>
        <taxon>Hexapoda</taxon>
        <taxon>Insecta</taxon>
        <taxon>Pterygota</taxon>
        <taxon>Neoptera</taxon>
        <taxon>Endopterygota</taxon>
        <taxon>Coleoptera</taxon>
        <taxon>Polyphaga</taxon>
        <taxon>Cucujiformia</taxon>
        <taxon>Chrysomeloidea</taxon>
        <taxon>Cerambycidae</taxon>
        <taxon>Lepturinae</taxon>
        <taxon>Rhagiini</taxon>
        <taxon>Rhamnusium</taxon>
    </lineage>
</organism>
<proteinExistence type="predicted"/>
<keyword evidence="2" id="KW-1185">Reference proteome</keyword>